<keyword evidence="1" id="KW-0560">Oxidoreductase</keyword>
<dbReference type="Proteomes" id="UP000612899">
    <property type="component" value="Unassembled WGS sequence"/>
</dbReference>
<keyword evidence="1" id="KW-0503">Monooxygenase</keyword>
<sequence>MSAKDRSGHAIVLGASIAGLLAARVLSESFAKVTIFDRDALPADHRPRRGVPQGEHSHGLLARGREVLEELFDDFVPDMTALGALPIDLLRDMVWVNDGHRLPREESGLLGMCLSRPVLEGYVRDRVRQLSNVDIHHRTEALGLLASDDQSRVIGARVLPRGEAPQEVYAELVVDATGRGNRGPTWLSQLGYDKPAEEHVDPVTVYASRDYRRVAGDADFRAIVQSPWPGNPYGGVAIAADGDRWMVTLLGCGPGNFPPSDPDGFLEFARRLPSPQLYELLRTAEPLGPPMKMRLPTSVRRRYEHMARLPEGFLAFGDAICAFNPAYGQGMTAAAAEALELRECLAKGRNGLPKRFYARAARVIDVPWDIAVGADLRYDHVAGPRSRKVNFLNSYVGRLHGAAAANAGVAKAFLSVANLMSAPPALFKPAVLARVLFSGGKPADIPAPVSRPRALEPVA</sequence>
<comment type="caution">
    <text evidence="1">The sequence shown here is derived from an EMBL/GenBank/DDBJ whole genome shotgun (WGS) entry which is preliminary data.</text>
</comment>
<dbReference type="EMBL" id="BONY01000086">
    <property type="protein sequence ID" value="GIH10162.1"/>
    <property type="molecule type" value="Genomic_DNA"/>
</dbReference>
<protein>
    <submittedName>
        <fullName evidence="1">FAD-binding monooxygenase</fullName>
    </submittedName>
</protein>
<dbReference type="SUPFAM" id="SSF51905">
    <property type="entry name" value="FAD/NAD(P)-binding domain"/>
    <property type="match status" value="1"/>
</dbReference>
<reference evidence="1" key="1">
    <citation type="submission" date="2021-01" db="EMBL/GenBank/DDBJ databases">
        <title>Whole genome shotgun sequence of Rhizocola hellebori NBRC 109834.</title>
        <authorList>
            <person name="Komaki H."/>
            <person name="Tamura T."/>
        </authorList>
    </citation>
    <scope>NUCLEOTIDE SEQUENCE</scope>
    <source>
        <strain evidence="1">NBRC 109834</strain>
    </source>
</reference>
<dbReference type="InterPro" id="IPR036188">
    <property type="entry name" value="FAD/NAD-bd_sf"/>
</dbReference>
<organism evidence="1 2">
    <name type="scientific">Rhizocola hellebori</name>
    <dbReference type="NCBI Taxonomy" id="1392758"/>
    <lineage>
        <taxon>Bacteria</taxon>
        <taxon>Bacillati</taxon>
        <taxon>Actinomycetota</taxon>
        <taxon>Actinomycetes</taxon>
        <taxon>Micromonosporales</taxon>
        <taxon>Micromonosporaceae</taxon>
        <taxon>Rhizocola</taxon>
    </lineage>
</organism>
<keyword evidence="2" id="KW-1185">Reference proteome</keyword>
<dbReference type="PANTHER" id="PTHR43422:SF3">
    <property type="entry name" value="THIAMINE THIAZOLE SYNTHASE"/>
    <property type="match status" value="1"/>
</dbReference>
<dbReference type="AlphaFoldDB" id="A0A8J3QIA3"/>
<dbReference type="PANTHER" id="PTHR43422">
    <property type="entry name" value="THIAMINE THIAZOLE SYNTHASE"/>
    <property type="match status" value="1"/>
</dbReference>
<gene>
    <name evidence="1" type="ORF">Rhe02_82290</name>
</gene>
<accession>A0A8J3QIA3</accession>
<dbReference type="GO" id="GO:0004497">
    <property type="term" value="F:monooxygenase activity"/>
    <property type="evidence" value="ECO:0007669"/>
    <property type="project" value="UniProtKB-KW"/>
</dbReference>
<evidence type="ECO:0000313" key="1">
    <source>
        <dbReference type="EMBL" id="GIH10162.1"/>
    </source>
</evidence>
<name>A0A8J3QIA3_9ACTN</name>
<dbReference type="RefSeq" id="WP_203913879.1">
    <property type="nucleotide sequence ID" value="NZ_BONY01000086.1"/>
</dbReference>
<dbReference type="Gene3D" id="3.50.50.60">
    <property type="entry name" value="FAD/NAD(P)-binding domain"/>
    <property type="match status" value="1"/>
</dbReference>
<proteinExistence type="predicted"/>
<evidence type="ECO:0000313" key="2">
    <source>
        <dbReference type="Proteomes" id="UP000612899"/>
    </source>
</evidence>